<organism evidence="5 6">
    <name type="scientific">Knipowitschia caucasica</name>
    <name type="common">Caucasian dwarf goby</name>
    <name type="synonym">Pomatoschistus caucasicus</name>
    <dbReference type="NCBI Taxonomy" id="637954"/>
    <lineage>
        <taxon>Eukaryota</taxon>
        <taxon>Metazoa</taxon>
        <taxon>Chordata</taxon>
        <taxon>Craniata</taxon>
        <taxon>Vertebrata</taxon>
        <taxon>Euteleostomi</taxon>
        <taxon>Actinopterygii</taxon>
        <taxon>Neopterygii</taxon>
        <taxon>Teleostei</taxon>
        <taxon>Neoteleostei</taxon>
        <taxon>Acanthomorphata</taxon>
        <taxon>Gobiaria</taxon>
        <taxon>Gobiiformes</taxon>
        <taxon>Gobioidei</taxon>
        <taxon>Gobiidae</taxon>
        <taxon>Gobiinae</taxon>
        <taxon>Knipowitschia</taxon>
    </lineage>
</organism>
<protein>
    <recommendedName>
        <fullName evidence="7">Tubulin polyglutamylase TTLL11</fullName>
    </recommendedName>
</protein>
<name>A0AAV2IUN3_KNICA</name>
<dbReference type="EMBL" id="OZ035823">
    <property type="protein sequence ID" value="CAL1567803.1"/>
    <property type="molecule type" value="Genomic_DNA"/>
</dbReference>
<gene>
    <name evidence="5" type="ORF">KC01_LOCUS554</name>
</gene>
<keyword evidence="6" id="KW-1185">Reference proteome</keyword>
<evidence type="ECO:0000256" key="2">
    <source>
        <dbReference type="ARBA" id="ARBA00022741"/>
    </source>
</evidence>
<evidence type="ECO:0008006" key="7">
    <source>
        <dbReference type="Google" id="ProtNLM"/>
    </source>
</evidence>
<feature type="compositionally biased region" description="Acidic residues" evidence="4">
    <location>
        <begin position="481"/>
        <end position="490"/>
    </location>
</feature>
<keyword evidence="2" id="KW-0547">Nucleotide-binding</keyword>
<evidence type="ECO:0000313" key="5">
    <source>
        <dbReference type="EMBL" id="CAL1567803.1"/>
    </source>
</evidence>
<dbReference type="Gene3D" id="3.30.470.20">
    <property type="entry name" value="ATP-grasp fold, B domain"/>
    <property type="match status" value="1"/>
</dbReference>
<keyword evidence="1" id="KW-0436">Ligase</keyword>
<feature type="region of interest" description="Disordered" evidence="4">
    <location>
        <begin position="1"/>
        <end position="112"/>
    </location>
</feature>
<dbReference type="GO" id="GO:0005524">
    <property type="term" value="F:ATP binding"/>
    <property type="evidence" value="ECO:0007669"/>
    <property type="project" value="UniProtKB-KW"/>
</dbReference>
<dbReference type="PANTHER" id="PTHR12241">
    <property type="entry name" value="TUBULIN POLYGLUTAMYLASE"/>
    <property type="match status" value="1"/>
</dbReference>
<dbReference type="GO" id="GO:0036064">
    <property type="term" value="C:ciliary basal body"/>
    <property type="evidence" value="ECO:0007669"/>
    <property type="project" value="TreeGrafter"/>
</dbReference>
<evidence type="ECO:0000256" key="3">
    <source>
        <dbReference type="ARBA" id="ARBA00022840"/>
    </source>
</evidence>
<feature type="compositionally biased region" description="Low complexity" evidence="4">
    <location>
        <begin position="1"/>
        <end position="30"/>
    </location>
</feature>
<dbReference type="SUPFAM" id="SSF56059">
    <property type="entry name" value="Glutathione synthetase ATP-binding domain-like"/>
    <property type="match status" value="1"/>
</dbReference>
<feature type="compositionally biased region" description="Basic and acidic residues" evidence="4">
    <location>
        <begin position="57"/>
        <end position="73"/>
    </location>
</feature>
<proteinExistence type="predicted"/>
<dbReference type="GO" id="GO:0000226">
    <property type="term" value="P:microtubule cytoskeleton organization"/>
    <property type="evidence" value="ECO:0007669"/>
    <property type="project" value="TreeGrafter"/>
</dbReference>
<dbReference type="InterPro" id="IPR004344">
    <property type="entry name" value="TTL/TTLL_fam"/>
</dbReference>
<feature type="compositionally biased region" description="Polar residues" evidence="4">
    <location>
        <begin position="75"/>
        <end position="90"/>
    </location>
</feature>
<dbReference type="PANTHER" id="PTHR12241:SF154">
    <property type="entry name" value="TUBULIN POLYGLUTAMYLASE TTLL11"/>
    <property type="match status" value="1"/>
</dbReference>
<feature type="region of interest" description="Disordered" evidence="4">
    <location>
        <begin position="477"/>
        <end position="497"/>
    </location>
</feature>
<dbReference type="Pfam" id="PF03133">
    <property type="entry name" value="TTL"/>
    <property type="match status" value="1"/>
</dbReference>
<evidence type="ECO:0000256" key="1">
    <source>
        <dbReference type="ARBA" id="ARBA00022598"/>
    </source>
</evidence>
<accession>A0AAV2IUN3</accession>
<keyword evidence="3" id="KW-0067">ATP-binding</keyword>
<dbReference type="Proteomes" id="UP001497482">
    <property type="component" value="Chromosome 1"/>
</dbReference>
<dbReference type="GO" id="GO:0070740">
    <property type="term" value="F:tubulin-glutamic acid ligase activity"/>
    <property type="evidence" value="ECO:0007669"/>
    <property type="project" value="TreeGrafter"/>
</dbReference>
<evidence type="ECO:0000256" key="4">
    <source>
        <dbReference type="SAM" id="MobiDB-lite"/>
    </source>
</evidence>
<dbReference type="PROSITE" id="PS51221">
    <property type="entry name" value="TTL"/>
    <property type="match status" value="1"/>
</dbReference>
<reference evidence="5 6" key="1">
    <citation type="submission" date="2024-04" db="EMBL/GenBank/DDBJ databases">
        <authorList>
            <person name="Waldvogel A.-M."/>
            <person name="Schoenle A."/>
        </authorList>
    </citation>
    <scope>NUCLEOTIDE SEQUENCE [LARGE SCALE GENOMIC DNA]</scope>
</reference>
<sequence length="681" mass="76504">MSSPSASASPDAASIIATERDTSTTSSKTLGKSDGKPAKEEGNLSVKHSKSPVSGQEQHRPDNERHLLIRGTEKVLQSKSEPNGNYANLKNNRDQDTLFKPPRKKRTVTVDSSKAKTSLEALKISIKHLKWKEFPLGRRSACDIYWHGVSFHENANIVSGQVNKFPGMVEMLRKINMSRAMRTMQELFPEEYDFYPRSWILPEEYQQFTAQLRMEKDSDVLIHHTFIVKPDGGSQGDGIYLIRDPSDLKLVSGSQVRQGVVQEYIHKPLLIDKLKFDIRLYVLIKSIEPLEIYIAKEGLTRFCTEPYQEPSQKNLSHVFMHLTNYSLNVHSGNFVHSDSQSTGSKRTLSSVLYRLAAKGVDIKKVWSDIIALVIKTIIAVVPELKVYYQAEIPPGKPGPTCFQILGFDILLMKNLKPILLEVNSNPSMRIEHEQEIAPGVFEYVPSPVDEDVKVNVIRDTLRLMDPGRKKLAIALPKPAGDGEEVSEEPDSPTSSPEAVLPSLCLKQVYPKYTKQFTYLRLVERIAALFIRFLGVKGNMRLGPTAFRTFIRTCKLSNSAFTMASVDILYIDITRRWAGTLVDSREAGMGLQAFVEAFSSLACRRFKSVSRRQQVVALLELCEAGVSEERRSLSCSRALSGGSRSVTRSSHLSPAPLRRAASQDQRLHYRLKARTLRVNADN</sequence>
<dbReference type="AlphaFoldDB" id="A0AAV2IUN3"/>
<feature type="compositionally biased region" description="Basic and acidic residues" evidence="4">
    <location>
        <begin position="31"/>
        <end position="42"/>
    </location>
</feature>
<dbReference type="GO" id="GO:0015631">
    <property type="term" value="F:tubulin binding"/>
    <property type="evidence" value="ECO:0007669"/>
    <property type="project" value="TreeGrafter"/>
</dbReference>
<evidence type="ECO:0000313" key="6">
    <source>
        <dbReference type="Proteomes" id="UP001497482"/>
    </source>
</evidence>